<name>A0A9Q9AY32_9PEZI</name>
<dbReference type="AlphaFoldDB" id="A0A9Q9AY32"/>
<protein>
    <submittedName>
        <fullName evidence="1">Uncharacterized protein</fullName>
    </submittedName>
</protein>
<sequence>MAHANYTATSKTFKSHFLSVAEQKTADGKIAFARYDVFDADDMSAELVVRTLAAYFVFIDGNRTKIVLSSLATTKQLGLDVAELAD</sequence>
<dbReference type="EMBL" id="CP099422">
    <property type="protein sequence ID" value="USW53901.1"/>
    <property type="molecule type" value="Genomic_DNA"/>
</dbReference>
<dbReference type="OrthoDB" id="10263751at2759"/>
<keyword evidence="2" id="KW-1185">Reference proteome</keyword>
<gene>
    <name evidence="1" type="ORF">Slin15195_G072200</name>
</gene>
<reference evidence="1" key="1">
    <citation type="submission" date="2022-06" db="EMBL/GenBank/DDBJ databases">
        <title>Complete genome sequences of two strains of the flax pathogen Septoria linicola.</title>
        <authorList>
            <person name="Lapalu N."/>
            <person name="Simon A."/>
            <person name="Demenou B."/>
            <person name="Paumier D."/>
            <person name="Guillot M.-P."/>
            <person name="Gout L."/>
            <person name="Valade R."/>
        </authorList>
    </citation>
    <scope>NUCLEOTIDE SEQUENCE</scope>
    <source>
        <strain evidence="1">SE15195</strain>
    </source>
</reference>
<organism evidence="1 2">
    <name type="scientific">Septoria linicola</name>
    <dbReference type="NCBI Taxonomy" id="215465"/>
    <lineage>
        <taxon>Eukaryota</taxon>
        <taxon>Fungi</taxon>
        <taxon>Dikarya</taxon>
        <taxon>Ascomycota</taxon>
        <taxon>Pezizomycotina</taxon>
        <taxon>Dothideomycetes</taxon>
        <taxon>Dothideomycetidae</taxon>
        <taxon>Mycosphaerellales</taxon>
        <taxon>Mycosphaerellaceae</taxon>
        <taxon>Septoria</taxon>
    </lineage>
</organism>
<accession>A0A9Q9AY32</accession>
<dbReference type="Proteomes" id="UP001056384">
    <property type="component" value="Chromosome 5"/>
</dbReference>
<proteinExistence type="predicted"/>
<evidence type="ECO:0000313" key="1">
    <source>
        <dbReference type="EMBL" id="USW53901.1"/>
    </source>
</evidence>
<evidence type="ECO:0000313" key="2">
    <source>
        <dbReference type="Proteomes" id="UP001056384"/>
    </source>
</evidence>